<accession>A0AAE9CCL7</accession>
<sequence>MSLKRDVAYQSAYGTRQYKWDGVNVWTRGFPGEIWKQAIGWPQPNMTKNDLEYYVNKGEFKECENV</sequence>
<evidence type="ECO:0000313" key="1">
    <source>
        <dbReference type="EMBL" id="UGO49815.1"/>
    </source>
</evidence>
<organism evidence="1 2">
    <name type="scientific">Escherichia phage vB_EcoD_Mishu</name>
    <dbReference type="NCBI Taxonomy" id="2894792"/>
    <lineage>
        <taxon>Viruses</taxon>
        <taxon>Duplodnaviria</taxon>
        <taxon>Heunggongvirae</taxon>
        <taxon>Uroviricota</taxon>
        <taxon>Caudoviricetes</taxon>
        <taxon>Drexlerviridae</taxon>
        <taxon>Tempevirinae</taxon>
        <taxon>Tlsvirus</taxon>
        <taxon>Tlsvirus mishy</taxon>
    </lineage>
</organism>
<name>A0AAE9CCL7_9CAUD</name>
<reference evidence="1 2" key="1">
    <citation type="submission" date="2021-10" db="EMBL/GenBank/DDBJ databases">
        <authorList>
            <person name="Cranston A.C."/>
            <person name="Newey C.N."/>
            <person name="Brown H.B."/>
            <person name="Jenson M.J."/>
            <person name="Grose J.H."/>
        </authorList>
    </citation>
    <scope>NUCLEOTIDE SEQUENCE [LARGE SCALE GENOMIC DNA]</scope>
</reference>
<gene>
    <name evidence="1" type="ORF">MISHU_67</name>
</gene>
<evidence type="ECO:0000313" key="2">
    <source>
        <dbReference type="Proteomes" id="UP000827912"/>
    </source>
</evidence>
<proteinExistence type="predicted"/>
<protein>
    <submittedName>
        <fullName evidence="1">Uncharacterized protein</fullName>
    </submittedName>
</protein>
<dbReference type="Proteomes" id="UP000827912">
    <property type="component" value="Segment"/>
</dbReference>
<keyword evidence="2" id="KW-1185">Reference proteome</keyword>
<dbReference type="EMBL" id="OK499984">
    <property type="protein sequence ID" value="UGO49815.1"/>
    <property type="molecule type" value="Genomic_DNA"/>
</dbReference>